<sequence>MDKGPDPTRRRQPHGFYGGCVSPSFAVPAQEVYSRINGGGCRKQSPSSWRRIIRKLVNDGKGLCRSKPASSSFHYDAASYSKNFDDGRRSDDEFPRRHQFCRRDVRIISEKCRDRSM</sequence>
<evidence type="ECO:0000313" key="2">
    <source>
        <dbReference type="Proteomes" id="UP000595140"/>
    </source>
</evidence>
<dbReference type="EMBL" id="OOIL02006673">
    <property type="protein sequence ID" value="VFQ99973.1"/>
    <property type="molecule type" value="Genomic_DNA"/>
</dbReference>
<proteinExistence type="predicted"/>
<accession>A0A484NGD5</accession>
<protein>
    <submittedName>
        <fullName evidence="1">Uncharacterized protein</fullName>
    </submittedName>
</protein>
<keyword evidence="2" id="KW-1185">Reference proteome</keyword>
<evidence type="ECO:0000313" key="1">
    <source>
        <dbReference type="EMBL" id="VFQ99973.1"/>
    </source>
</evidence>
<organism evidence="1 2">
    <name type="scientific">Cuscuta campestris</name>
    <dbReference type="NCBI Taxonomy" id="132261"/>
    <lineage>
        <taxon>Eukaryota</taxon>
        <taxon>Viridiplantae</taxon>
        <taxon>Streptophyta</taxon>
        <taxon>Embryophyta</taxon>
        <taxon>Tracheophyta</taxon>
        <taxon>Spermatophyta</taxon>
        <taxon>Magnoliopsida</taxon>
        <taxon>eudicotyledons</taxon>
        <taxon>Gunneridae</taxon>
        <taxon>Pentapetalae</taxon>
        <taxon>asterids</taxon>
        <taxon>lamiids</taxon>
        <taxon>Solanales</taxon>
        <taxon>Convolvulaceae</taxon>
        <taxon>Cuscuteae</taxon>
        <taxon>Cuscuta</taxon>
        <taxon>Cuscuta subgen. Grammica</taxon>
        <taxon>Cuscuta sect. Cleistogrammica</taxon>
    </lineage>
</organism>
<reference evidence="1 2" key="1">
    <citation type="submission" date="2018-04" db="EMBL/GenBank/DDBJ databases">
        <authorList>
            <person name="Vogel A."/>
        </authorList>
    </citation>
    <scope>NUCLEOTIDE SEQUENCE [LARGE SCALE GENOMIC DNA]</scope>
</reference>
<name>A0A484NGD5_9ASTE</name>
<gene>
    <name evidence="1" type="ORF">CCAM_LOCUS41749</name>
</gene>
<dbReference type="Proteomes" id="UP000595140">
    <property type="component" value="Unassembled WGS sequence"/>
</dbReference>
<dbReference type="OrthoDB" id="692779at2759"/>
<dbReference type="AlphaFoldDB" id="A0A484NGD5"/>